<evidence type="ECO:0000313" key="1">
    <source>
        <dbReference type="EMBL" id="KAK8887161.1"/>
    </source>
</evidence>
<evidence type="ECO:0000313" key="2">
    <source>
        <dbReference type="Proteomes" id="UP001470230"/>
    </source>
</evidence>
<dbReference type="Proteomes" id="UP001470230">
    <property type="component" value="Unassembled WGS sequence"/>
</dbReference>
<evidence type="ECO:0008006" key="3">
    <source>
        <dbReference type="Google" id="ProtNLM"/>
    </source>
</evidence>
<dbReference type="PANTHER" id="PTHR48144">
    <property type="entry name" value="DNA-DIRECTED DNA POLYMERASE"/>
    <property type="match status" value="1"/>
</dbReference>
<dbReference type="SUPFAM" id="SSF56672">
    <property type="entry name" value="DNA/RNA polymerases"/>
    <property type="match status" value="1"/>
</dbReference>
<name>A0ABR2K8G1_9EUKA</name>
<keyword evidence="2" id="KW-1185">Reference proteome</keyword>
<dbReference type="PANTHER" id="PTHR48144:SF2">
    <property type="entry name" value="DNA-DIRECTED DNA POLYMERASE"/>
    <property type="match status" value="1"/>
</dbReference>
<proteinExistence type="predicted"/>
<gene>
    <name evidence="1" type="ORF">M9Y10_038199</name>
</gene>
<comment type="caution">
    <text evidence="1">The sequence shown here is derived from an EMBL/GenBank/DDBJ whole genome shotgun (WGS) entry which is preliminary data.</text>
</comment>
<dbReference type="EMBL" id="JAPFFF010000006">
    <property type="protein sequence ID" value="KAK8887161.1"/>
    <property type="molecule type" value="Genomic_DNA"/>
</dbReference>
<accession>A0ABR2K8G1</accession>
<reference evidence="1 2" key="1">
    <citation type="submission" date="2024-04" db="EMBL/GenBank/DDBJ databases">
        <title>Tritrichomonas musculus Genome.</title>
        <authorList>
            <person name="Alves-Ferreira E."/>
            <person name="Grigg M."/>
            <person name="Lorenzi H."/>
            <person name="Galac M."/>
        </authorList>
    </citation>
    <scope>NUCLEOTIDE SEQUENCE [LARGE SCALE GENOMIC DNA]</scope>
    <source>
        <strain evidence="1 2">EAF2021</strain>
    </source>
</reference>
<protein>
    <recommendedName>
        <fullName evidence="3">DNA-directed DNA polymerase</fullName>
    </recommendedName>
</protein>
<sequence>MNQVIGTAEQNGINIYYQDCDSIHMMEDDVERFSKIYEQKYNKQLIGTQMTQFHCDFDSFEGSIGVVYSRKLIALGKKSYLDILVDEKGNEGFHIRMKGICKQSILNKAKRMNITVEELYERMYNGEEIEFNLLDGTNCFKKTKCFQQINLSSFIRRVRF</sequence>
<organism evidence="1 2">
    <name type="scientific">Tritrichomonas musculus</name>
    <dbReference type="NCBI Taxonomy" id="1915356"/>
    <lineage>
        <taxon>Eukaryota</taxon>
        <taxon>Metamonada</taxon>
        <taxon>Parabasalia</taxon>
        <taxon>Tritrichomonadida</taxon>
        <taxon>Tritrichomonadidae</taxon>
        <taxon>Tritrichomonas</taxon>
    </lineage>
</organism>
<dbReference type="InterPro" id="IPR043502">
    <property type="entry name" value="DNA/RNA_pol_sf"/>
</dbReference>